<dbReference type="VEuPathDB" id="VectorBase:RPRC004662"/>
<evidence type="ECO:0008006" key="4">
    <source>
        <dbReference type="Google" id="ProtNLM"/>
    </source>
</evidence>
<dbReference type="InParanoid" id="T1HKT8"/>
<dbReference type="PANTHER" id="PTHR21112:SF0">
    <property type="entry name" value="CHEMOSENSORY PROTEIN A 29A-RELATED"/>
    <property type="match status" value="1"/>
</dbReference>
<dbReference type="AlphaFoldDB" id="T1HKT8"/>
<keyword evidence="1" id="KW-0732">Signal</keyword>
<organism evidence="2 3">
    <name type="scientific">Rhodnius prolixus</name>
    <name type="common">Triatomid bug</name>
    <dbReference type="NCBI Taxonomy" id="13249"/>
    <lineage>
        <taxon>Eukaryota</taxon>
        <taxon>Metazoa</taxon>
        <taxon>Ecdysozoa</taxon>
        <taxon>Arthropoda</taxon>
        <taxon>Hexapoda</taxon>
        <taxon>Insecta</taxon>
        <taxon>Pterygota</taxon>
        <taxon>Neoptera</taxon>
        <taxon>Paraneoptera</taxon>
        <taxon>Hemiptera</taxon>
        <taxon>Heteroptera</taxon>
        <taxon>Panheteroptera</taxon>
        <taxon>Cimicomorpha</taxon>
        <taxon>Reduviidae</taxon>
        <taxon>Triatominae</taxon>
        <taxon>Rhodnius</taxon>
    </lineage>
</organism>
<dbReference type="EnsemblMetazoa" id="RPRC004662-RA">
    <property type="protein sequence ID" value="RPRC004662-PA"/>
    <property type="gene ID" value="RPRC004662"/>
</dbReference>
<dbReference type="STRING" id="13249.T1HKT8"/>
<protein>
    <recommendedName>
        <fullName evidence="4">MD-2-related lipid-recognition domain-containing protein</fullName>
    </recommendedName>
</protein>
<dbReference type="InterPro" id="IPR036846">
    <property type="entry name" value="GM2-AP_sf"/>
</dbReference>
<sequence length="291" mass="33240">MKTPGKNTHNIISFLLLALIWNLECRKLSGPSMNIIKKIEQCDSTEGPATKVEKYRINKYNRTAFTYDINIELQTELSDEDSEININVEKWGNGGWRHIFVKILKNACSSFEQIAPNFIQSIVKPSNNITGCPIPAGPSMNILKKIEQCDSTEGHAIKLDKYCINRYNQTVYTYDGIMELQTELTNEDSEVNIMVETWVSGGWKRTLQKRMEHICSTFEKYTPNYIQSIMKQANVTSCPIPAGIYEFKNLVTNVDITIPIPYGLYRSQMDLFKNGTLIFCIRSILDVVPLD</sequence>
<dbReference type="EMBL" id="ACPB03022074">
    <property type="status" value="NOT_ANNOTATED_CDS"/>
    <property type="molecule type" value="Genomic_DNA"/>
</dbReference>
<evidence type="ECO:0000256" key="1">
    <source>
        <dbReference type="ARBA" id="ARBA00022729"/>
    </source>
</evidence>
<accession>T1HKT8</accession>
<reference evidence="2" key="1">
    <citation type="submission" date="2015-05" db="UniProtKB">
        <authorList>
            <consortium name="EnsemblMetazoa"/>
        </authorList>
    </citation>
    <scope>IDENTIFICATION</scope>
</reference>
<dbReference type="Proteomes" id="UP000015103">
    <property type="component" value="Unassembled WGS sequence"/>
</dbReference>
<dbReference type="Gene3D" id="2.70.220.10">
    <property type="entry name" value="Ganglioside GM2 activator"/>
    <property type="match status" value="1"/>
</dbReference>
<dbReference type="PANTHER" id="PTHR21112">
    <property type="entry name" value="CHEMOSENSORY PROTEIN A 29A-RELATED"/>
    <property type="match status" value="1"/>
</dbReference>
<name>T1HKT8_RHOPR</name>
<keyword evidence="3" id="KW-1185">Reference proteome</keyword>
<evidence type="ECO:0000313" key="2">
    <source>
        <dbReference type="EnsemblMetazoa" id="RPRC004662-PA"/>
    </source>
</evidence>
<evidence type="ECO:0000313" key="3">
    <source>
        <dbReference type="Proteomes" id="UP000015103"/>
    </source>
</evidence>
<proteinExistence type="predicted"/>
<dbReference type="FunCoup" id="T1HKT8">
    <property type="interactions" value="19"/>
</dbReference>
<dbReference type="HOGENOM" id="CLU_957489_0_0_1"/>